<evidence type="ECO:0000313" key="1">
    <source>
        <dbReference type="EMBL" id="GFY60569.1"/>
    </source>
</evidence>
<sequence>METKTFPAHTVLLSARSPVFKPYLPKITILFVEGCCTWTLWKICNGKPLWRYLLLLRTLRKYSFFLKDNRNVKNVCEVLRFLDLHLDKDLKKAAHI</sequence>
<dbReference type="AlphaFoldDB" id="A0A8X6XXM0"/>
<evidence type="ECO:0000313" key="2">
    <source>
        <dbReference type="Proteomes" id="UP000886998"/>
    </source>
</evidence>
<gene>
    <name evidence="1" type="ORF">TNIN_231171</name>
</gene>
<proteinExistence type="predicted"/>
<dbReference type="EMBL" id="BMAV01013205">
    <property type="protein sequence ID" value="GFY60569.1"/>
    <property type="molecule type" value="Genomic_DNA"/>
</dbReference>
<keyword evidence="2" id="KW-1185">Reference proteome</keyword>
<dbReference type="Proteomes" id="UP000886998">
    <property type="component" value="Unassembled WGS sequence"/>
</dbReference>
<reference evidence="1" key="1">
    <citation type="submission" date="2020-08" db="EMBL/GenBank/DDBJ databases">
        <title>Multicomponent nature underlies the extraordinary mechanical properties of spider dragline silk.</title>
        <authorList>
            <person name="Kono N."/>
            <person name="Nakamura H."/>
            <person name="Mori M."/>
            <person name="Yoshida Y."/>
            <person name="Ohtoshi R."/>
            <person name="Malay A.D."/>
            <person name="Moran D.A.P."/>
            <person name="Tomita M."/>
            <person name="Numata K."/>
            <person name="Arakawa K."/>
        </authorList>
    </citation>
    <scope>NUCLEOTIDE SEQUENCE</scope>
</reference>
<accession>A0A8X6XXM0</accession>
<name>A0A8X6XXM0_9ARAC</name>
<organism evidence="1 2">
    <name type="scientific">Trichonephila inaurata madagascariensis</name>
    <dbReference type="NCBI Taxonomy" id="2747483"/>
    <lineage>
        <taxon>Eukaryota</taxon>
        <taxon>Metazoa</taxon>
        <taxon>Ecdysozoa</taxon>
        <taxon>Arthropoda</taxon>
        <taxon>Chelicerata</taxon>
        <taxon>Arachnida</taxon>
        <taxon>Araneae</taxon>
        <taxon>Araneomorphae</taxon>
        <taxon>Entelegynae</taxon>
        <taxon>Araneoidea</taxon>
        <taxon>Nephilidae</taxon>
        <taxon>Trichonephila</taxon>
        <taxon>Trichonephila inaurata</taxon>
    </lineage>
</organism>
<comment type="caution">
    <text evidence="1">The sequence shown here is derived from an EMBL/GenBank/DDBJ whole genome shotgun (WGS) entry which is preliminary data.</text>
</comment>
<protein>
    <submittedName>
        <fullName evidence="1">Uncharacterized protein</fullName>
    </submittedName>
</protein>